<dbReference type="PANTHER" id="PTHR43706">
    <property type="entry name" value="NADH DEHYDROGENASE"/>
    <property type="match status" value="1"/>
</dbReference>
<evidence type="ECO:0000256" key="6">
    <source>
        <dbReference type="SAM" id="MobiDB-lite"/>
    </source>
</evidence>
<evidence type="ECO:0000256" key="5">
    <source>
        <dbReference type="ARBA" id="ARBA00023027"/>
    </source>
</evidence>
<evidence type="ECO:0000259" key="7">
    <source>
        <dbReference type="Pfam" id="PF07992"/>
    </source>
</evidence>
<organism evidence="9 10">
    <name type="scientific">Nannochloropsis gaditana</name>
    <dbReference type="NCBI Taxonomy" id="72520"/>
    <lineage>
        <taxon>Eukaryota</taxon>
        <taxon>Sar</taxon>
        <taxon>Stramenopiles</taxon>
        <taxon>Ochrophyta</taxon>
        <taxon>Eustigmatophyceae</taxon>
        <taxon>Eustigmatales</taxon>
        <taxon>Monodopsidaceae</taxon>
        <taxon>Nannochloropsis</taxon>
    </lineage>
</organism>
<keyword evidence="2" id="KW-0285">Flavoprotein</keyword>
<feature type="compositionally biased region" description="Basic and acidic residues" evidence="6">
    <location>
        <begin position="80"/>
        <end position="90"/>
    </location>
</feature>
<dbReference type="GO" id="GO:0003954">
    <property type="term" value="F:NADH dehydrogenase activity"/>
    <property type="evidence" value="ECO:0007669"/>
    <property type="project" value="InterPro"/>
</dbReference>
<evidence type="ECO:0000256" key="4">
    <source>
        <dbReference type="ARBA" id="ARBA00023002"/>
    </source>
</evidence>
<proteinExistence type="inferred from homology"/>
<dbReference type="Gene3D" id="3.50.50.100">
    <property type="match status" value="1"/>
</dbReference>
<protein>
    <submittedName>
        <fullName evidence="9">Pyridine nucleotide-disulfide oxidoreductase, FAD/NAD(P)-binding domain protein</fullName>
    </submittedName>
</protein>
<keyword evidence="10" id="KW-1185">Reference proteome</keyword>
<reference evidence="9 10" key="1">
    <citation type="journal article" date="2014" name="Mol. Plant">
        <title>Chromosome Scale Genome Assembly and Transcriptome Profiling of Nannochloropsis gaditana in Nitrogen Depletion.</title>
        <authorList>
            <person name="Corteggiani Carpinelli E."/>
            <person name="Telatin A."/>
            <person name="Vitulo N."/>
            <person name="Forcato C."/>
            <person name="D'Angelo M."/>
            <person name="Schiavon R."/>
            <person name="Vezzi A."/>
            <person name="Giacometti G.M."/>
            <person name="Morosinotto T."/>
            <person name="Valle G."/>
        </authorList>
    </citation>
    <scope>NUCLEOTIDE SEQUENCE [LARGE SCALE GENOMIC DNA]</scope>
    <source>
        <strain evidence="9 10">B-31</strain>
    </source>
</reference>
<feature type="domain" description="FAD/NAD(P)-binding" evidence="7">
    <location>
        <begin position="170"/>
        <end position="514"/>
    </location>
</feature>
<evidence type="ECO:0000313" key="10">
    <source>
        <dbReference type="Proteomes" id="UP000019335"/>
    </source>
</evidence>
<dbReference type="PANTHER" id="PTHR43706:SF38">
    <property type="entry name" value="FAD_NAD(P)-BINDING DOMAIN-CONTAINING PROTEIN"/>
    <property type="match status" value="1"/>
</dbReference>
<dbReference type="Proteomes" id="UP000019335">
    <property type="component" value="Chromosome 2"/>
</dbReference>
<evidence type="ECO:0000313" key="9">
    <source>
        <dbReference type="EMBL" id="EWM29632.1"/>
    </source>
</evidence>
<comment type="similarity">
    <text evidence="1">Belongs to the NADH dehydrogenase family.</text>
</comment>
<feature type="region of interest" description="Disordered" evidence="6">
    <location>
        <begin position="70"/>
        <end position="107"/>
    </location>
</feature>
<dbReference type="Pfam" id="PF22366">
    <property type="entry name" value="NDH2_C"/>
    <property type="match status" value="1"/>
</dbReference>
<dbReference type="Pfam" id="PF07992">
    <property type="entry name" value="Pyr_redox_2"/>
    <property type="match status" value="1"/>
</dbReference>
<dbReference type="InterPro" id="IPR054585">
    <property type="entry name" value="NDH2-like_C"/>
</dbReference>
<keyword evidence="4" id="KW-0560">Oxidoreductase</keyword>
<dbReference type="OrthoDB" id="3244603at2759"/>
<keyword evidence="5" id="KW-0520">NAD</keyword>
<dbReference type="InterPro" id="IPR036188">
    <property type="entry name" value="FAD/NAD-bd_sf"/>
</dbReference>
<comment type="caution">
    <text evidence="9">The sequence shown here is derived from an EMBL/GenBank/DDBJ whole genome shotgun (WGS) entry which is preliminary data.</text>
</comment>
<evidence type="ECO:0000256" key="1">
    <source>
        <dbReference type="ARBA" id="ARBA00005272"/>
    </source>
</evidence>
<dbReference type="GO" id="GO:0005739">
    <property type="term" value="C:mitochondrion"/>
    <property type="evidence" value="ECO:0007669"/>
    <property type="project" value="TreeGrafter"/>
</dbReference>
<name>W7TU07_9STRA</name>
<dbReference type="SUPFAM" id="SSF51905">
    <property type="entry name" value="FAD/NAD(P)-binding domain"/>
    <property type="match status" value="2"/>
</dbReference>
<accession>W7TU07</accession>
<evidence type="ECO:0000259" key="8">
    <source>
        <dbReference type="Pfam" id="PF22366"/>
    </source>
</evidence>
<evidence type="ECO:0000256" key="2">
    <source>
        <dbReference type="ARBA" id="ARBA00022630"/>
    </source>
</evidence>
<dbReference type="InterPro" id="IPR023753">
    <property type="entry name" value="FAD/NAD-binding_dom"/>
</dbReference>
<dbReference type="EMBL" id="AZIL01000125">
    <property type="protein sequence ID" value="EWM29632.1"/>
    <property type="molecule type" value="Genomic_DNA"/>
</dbReference>
<evidence type="ECO:0000256" key="3">
    <source>
        <dbReference type="ARBA" id="ARBA00022827"/>
    </source>
</evidence>
<dbReference type="InterPro" id="IPR045024">
    <property type="entry name" value="NDH-2"/>
</dbReference>
<sequence>MVEEVLLKRLGKSRHSASSSQSRTSLTMSIRVAPKVFFLACCCLLPFLTCLHAFLVAPSSSSALALLKRSAVPPPQQTEEAVRSKLREKNTGPQSEPPSPSTGNSMMEEDSKIIQELTKERPYIQFLSEKAVTVLDDTFLSLKESITAPDPSEFRRRVKEGKESKDTRQRIVVLGTGWGAHAFLQSVDAVKYEVVVVSPRNFMLFTPMLAGSAVGTVEFLSITEPIRRVNPYADYLEATCTHVNAAQKSITCQSVICEGNSCDIEEFELPYDMLLVAVGATTNTYGIPGVKEYCHFLKQINDAVKLRTSIGNAFERANLPGLSDAQRTQALTFVIVGAGPTGVEFTAELRDFVEEDVPKFYPHLLPFVRIKLVEASDRVLTMFDEALQAEAVKRLTEAPQKLVEQGLIGEDMTEVLLKVGVKEVKNRDIVLSDGRSLPYGLAVWAAGNGPLPLVSNLIKQLPEQEEKQAFGRGRLVTDEWLRVKGAEGVLAIGDCCVINDKPLPANAQAASQQGFFLGRLLSKNIDFTRSIPERTGPITTPGELLSVGEKRENGKIYAKGFQFLNLGTLAYTGGDSALAQIAVDKRAIKSSGEAGFLLWRSVYLSKQVSLRNRALVFFDWVKSRLWGRDLTRFNET</sequence>
<keyword evidence="3" id="KW-0274">FAD</keyword>
<gene>
    <name evidence="9" type="primary">NDA</name>
    <name evidence="9" type="ORF">Naga_100050g20</name>
</gene>
<feature type="domain" description="External alternative NADH-ubiquinone oxidoreductase-like C-terminal" evidence="8">
    <location>
        <begin position="566"/>
        <end position="629"/>
    </location>
</feature>
<dbReference type="AlphaFoldDB" id="W7TU07"/>